<dbReference type="Proteomes" id="UP001589627">
    <property type="component" value="Unassembled WGS sequence"/>
</dbReference>
<feature type="non-terminal residue" evidence="4">
    <location>
        <position position="1"/>
    </location>
</feature>
<proteinExistence type="inferred from homology"/>
<evidence type="ECO:0000313" key="4">
    <source>
        <dbReference type="EMBL" id="MFB9836007.1"/>
    </source>
</evidence>
<name>A0ABV5YLR7_9ACTN</name>
<evidence type="ECO:0000256" key="1">
    <source>
        <dbReference type="ARBA" id="ARBA00005850"/>
    </source>
</evidence>
<dbReference type="Gene3D" id="1.10.287.3240">
    <property type="match status" value="1"/>
</dbReference>
<accession>A0ABV5YLR7</accession>
<sequence length="85" mass="9483">REAAGAALQTAVRHAAAREAERRVAREIAVTRQRIRALRDRWIPRLITAIEHIDLALDEAERSDTARLLRAGSRRHPGDLRATGG</sequence>
<dbReference type="Pfam" id="PF01813">
    <property type="entry name" value="ATP-synt_D"/>
    <property type="match status" value="1"/>
</dbReference>
<evidence type="ECO:0000313" key="5">
    <source>
        <dbReference type="Proteomes" id="UP001589627"/>
    </source>
</evidence>
<comment type="similarity">
    <text evidence="1">Belongs to the V-ATPase D subunit family.</text>
</comment>
<keyword evidence="5" id="KW-1185">Reference proteome</keyword>
<comment type="caution">
    <text evidence="4">The sequence shown here is derived from an EMBL/GenBank/DDBJ whole genome shotgun (WGS) entry which is preliminary data.</text>
</comment>
<dbReference type="EMBL" id="JBHLZP010000243">
    <property type="protein sequence ID" value="MFB9836007.1"/>
    <property type="molecule type" value="Genomic_DNA"/>
</dbReference>
<protein>
    <submittedName>
        <fullName evidence="4">V-type ATP synthase subunit D</fullName>
    </submittedName>
</protein>
<dbReference type="RefSeq" id="WP_378208486.1">
    <property type="nucleotide sequence ID" value="NZ_JBHLZP010000243.1"/>
</dbReference>
<gene>
    <name evidence="4" type="ORF">ACFFNX_27890</name>
</gene>
<dbReference type="InterPro" id="IPR002699">
    <property type="entry name" value="V_ATPase_D"/>
</dbReference>
<evidence type="ECO:0000256" key="2">
    <source>
        <dbReference type="ARBA" id="ARBA00022448"/>
    </source>
</evidence>
<reference evidence="4 5" key="1">
    <citation type="submission" date="2024-09" db="EMBL/GenBank/DDBJ databases">
        <authorList>
            <person name="Sun Q."/>
            <person name="Mori K."/>
        </authorList>
    </citation>
    <scope>NUCLEOTIDE SEQUENCE [LARGE SCALE GENOMIC DNA]</scope>
    <source>
        <strain evidence="4 5">TBRC 0563</strain>
    </source>
</reference>
<organism evidence="4 5">
    <name type="scientific">Actinoallomurus acaciae</name>
    <dbReference type="NCBI Taxonomy" id="502577"/>
    <lineage>
        <taxon>Bacteria</taxon>
        <taxon>Bacillati</taxon>
        <taxon>Actinomycetota</taxon>
        <taxon>Actinomycetes</taxon>
        <taxon>Streptosporangiales</taxon>
        <taxon>Thermomonosporaceae</taxon>
        <taxon>Actinoallomurus</taxon>
    </lineage>
</organism>
<keyword evidence="3" id="KW-0406">Ion transport</keyword>
<evidence type="ECO:0000256" key="3">
    <source>
        <dbReference type="ARBA" id="ARBA00023065"/>
    </source>
</evidence>
<keyword evidence="2" id="KW-0813">Transport</keyword>